<accession>A0A182IU76</accession>
<dbReference type="AlphaFoldDB" id="A0A182IU76"/>
<name>A0A182IU76_ANOAO</name>
<reference evidence="1" key="1">
    <citation type="submission" date="2022-08" db="UniProtKB">
        <authorList>
            <consortium name="EnsemblMetazoa"/>
        </authorList>
    </citation>
    <scope>IDENTIFICATION</scope>
    <source>
        <strain evidence="1">EBRO</strain>
    </source>
</reference>
<protein>
    <submittedName>
        <fullName evidence="1">Uncharacterized protein</fullName>
    </submittedName>
</protein>
<evidence type="ECO:0000313" key="1">
    <source>
        <dbReference type="EnsemblMetazoa" id="AATE005576-PA.1"/>
    </source>
</evidence>
<dbReference type="VEuPathDB" id="VectorBase:AATE005576"/>
<organism evidence="1">
    <name type="scientific">Anopheles atroparvus</name>
    <name type="common">European mosquito</name>
    <dbReference type="NCBI Taxonomy" id="41427"/>
    <lineage>
        <taxon>Eukaryota</taxon>
        <taxon>Metazoa</taxon>
        <taxon>Ecdysozoa</taxon>
        <taxon>Arthropoda</taxon>
        <taxon>Hexapoda</taxon>
        <taxon>Insecta</taxon>
        <taxon>Pterygota</taxon>
        <taxon>Neoptera</taxon>
        <taxon>Endopterygota</taxon>
        <taxon>Diptera</taxon>
        <taxon>Nematocera</taxon>
        <taxon>Culicoidea</taxon>
        <taxon>Culicidae</taxon>
        <taxon>Anophelinae</taxon>
        <taxon>Anopheles</taxon>
    </lineage>
</organism>
<sequence>MNCKQNAFVAENGEEIEKSCTISKMVLFEHTWIIEPSDLTPHCPRCEIVTGTVRWELNGCLGKQGPCVNCGGPYLKLVSEPPRAANITIHEEGLDRRIWLPLGQYTLQPNGKLHVAVMVDSNANDPGRRKRRKIVSTFSLYMNIFVDPAEVSDD</sequence>
<dbReference type="EnsemblMetazoa" id="AATE005576-RA">
    <property type="protein sequence ID" value="AATE005576-PA.1"/>
    <property type="gene ID" value="AATE005576"/>
</dbReference>
<proteinExistence type="predicted"/>